<proteinExistence type="predicted"/>
<organism evidence="1 2">
    <name type="scientific">Paramecium octaurelia</name>
    <dbReference type="NCBI Taxonomy" id="43137"/>
    <lineage>
        <taxon>Eukaryota</taxon>
        <taxon>Sar</taxon>
        <taxon>Alveolata</taxon>
        <taxon>Ciliophora</taxon>
        <taxon>Intramacronucleata</taxon>
        <taxon>Oligohymenophorea</taxon>
        <taxon>Peniculida</taxon>
        <taxon>Parameciidae</taxon>
        <taxon>Paramecium</taxon>
    </lineage>
</organism>
<evidence type="ECO:0000313" key="1">
    <source>
        <dbReference type="EMBL" id="CAD8175880.1"/>
    </source>
</evidence>
<name>A0A8S1VFB5_PAROT</name>
<protein>
    <submittedName>
        <fullName evidence="1">Uncharacterized protein</fullName>
    </submittedName>
</protein>
<evidence type="ECO:0000313" key="2">
    <source>
        <dbReference type="Proteomes" id="UP000683925"/>
    </source>
</evidence>
<dbReference type="AlphaFoldDB" id="A0A8S1VFB5"/>
<sequence>MNTVNFDLLKQLFQELCLNVDSQLCYRCSTYSQHNKAINNCKINTQTMRIIFSFSIPNSDCLILSTSAQIILFSFIPSQSSTILVILGNQDLRFTNVIYAYFIWRSCSQDVVIQTDRIDINHCSNPINILILSEINVKYSIIYCCTTQNAIIKTNHSCNIIQLVGLQQLFLIRINNNKVTVRSTVYNKFTLRAKTSQYPIFQLSQQLCDSSFKITCEQILFQSQEYDFL</sequence>
<comment type="caution">
    <text evidence="1">The sequence shown here is derived from an EMBL/GenBank/DDBJ whole genome shotgun (WGS) entry which is preliminary data.</text>
</comment>
<reference evidence="1" key="1">
    <citation type="submission" date="2021-01" db="EMBL/GenBank/DDBJ databases">
        <authorList>
            <consortium name="Genoscope - CEA"/>
            <person name="William W."/>
        </authorList>
    </citation>
    <scope>NUCLEOTIDE SEQUENCE</scope>
</reference>
<dbReference type="EMBL" id="CAJJDP010000065">
    <property type="protein sequence ID" value="CAD8175880.1"/>
    <property type="molecule type" value="Genomic_DNA"/>
</dbReference>
<accession>A0A8S1VFB5</accession>
<dbReference type="Proteomes" id="UP000683925">
    <property type="component" value="Unassembled WGS sequence"/>
</dbReference>
<keyword evidence="2" id="KW-1185">Reference proteome</keyword>
<gene>
    <name evidence="1" type="ORF">POCTA_138.1.T0660106</name>
</gene>